<organism evidence="1 2">
    <name type="scientific">Photobacterium alginatilyticum</name>
    <dbReference type="NCBI Taxonomy" id="1775171"/>
    <lineage>
        <taxon>Bacteria</taxon>
        <taxon>Pseudomonadati</taxon>
        <taxon>Pseudomonadota</taxon>
        <taxon>Gammaproteobacteria</taxon>
        <taxon>Vibrionales</taxon>
        <taxon>Vibrionaceae</taxon>
        <taxon>Photobacterium</taxon>
    </lineage>
</organism>
<dbReference type="InterPro" id="IPR036291">
    <property type="entry name" value="NAD(P)-bd_dom_sf"/>
</dbReference>
<name>A0ABW9YFM7_9GAMM</name>
<dbReference type="InterPro" id="IPR023401">
    <property type="entry name" value="ODC_N"/>
</dbReference>
<keyword evidence="2" id="KW-1185">Reference proteome</keyword>
<dbReference type="Proteomes" id="UP000738517">
    <property type="component" value="Unassembled WGS sequence"/>
</dbReference>
<evidence type="ECO:0000313" key="2">
    <source>
        <dbReference type="Proteomes" id="UP000738517"/>
    </source>
</evidence>
<evidence type="ECO:0000313" key="1">
    <source>
        <dbReference type="EMBL" id="NBI52520.1"/>
    </source>
</evidence>
<dbReference type="PANTHER" id="PTHR13812">
    <property type="entry name" value="KETIMINE REDUCTASE MU-CRYSTALLIN"/>
    <property type="match status" value="1"/>
</dbReference>
<sequence length="328" mass="35592">MQSHPTEITNNIAKPLILCDSEVRDLLSQLDVQGQMKSLFLALSENTAVQPPQTLALLPDNAGDFITYLGAMAKEAVFGAKLSPYLITEQQPIITAWTSLMSMQTGQPLLWCDSSQLTVERTAGTTALAIDYLAPENSSHLALIGAGNVGLAHLRHVLKLRNWKTISLYAPELADNPARRDEIMTIDPRIQIATDASLCTKEADVIMLCTSSAQPVISLTDIKPSAVITSISTNAANAHEVPPELLNQADVYCDYQQTTPDSAGEMCLAANQHGWDKSQIRGDLASLVAQTCPLPDYDKPVFFRSIGLGLEDVAMAYGIWKLASQQLQ</sequence>
<dbReference type="Gene3D" id="3.30.1780.10">
    <property type="entry name" value="ornithine cyclodeaminase, domain 1"/>
    <property type="match status" value="1"/>
</dbReference>
<dbReference type="EMBL" id="RSEJ01000006">
    <property type="protein sequence ID" value="NBI52520.1"/>
    <property type="molecule type" value="Genomic_DNA"/>
</dbReference>
<dbReference type="SUPFAM" id="SSF51735">
    <property type="entry name" value="NAD(P)-binding Rossmann-fold domains"/>
    <property type="match status" value="1"/>
</dbReference>
<dbReference type="PIRSF" id="PIRSF001439">
    <property type="entry name" value="CryM"/>
    <property type="match status" value="1"/>
</dbReference>
<comment type="caution">
    <text evidence="1">The sequence shown here is derived from an EMBL/GenBank/DDBJ whole genome shotgun (WGS) entry which is preliminary data.</text>
</comment>
<dbReference type="Gene3D" id="3.40.50.720">
    <property type="entry name" value="NAD(P)-binding Rossmann-like Domain"/>
    <property type="match status" value="1"/>
</dbReference>
<dbReference type="RefSeq" id="WP_160649946.1">
    <property type="nucleotide sequence ID" value="NZ_RSEJ01000006.1"/>
</dbReference>
<dbReference type="Pfam" id="PF02423">
    <property type="entry name" value="OCD_Mu_crystall"/>
    <property type="match status" value="1"/>
</dbReference>
<dbReference type="InterPro" id="IPR003462">
    <property type="entry name" value="ODC_Mu_crystall"/>
</dbReference>
<dbReference type="PANTHER" id="PTHR13812:SF19">
    <property type="entry name" value="KETIMINE REDUCTASE MU-CRYSTALLIN"/>
    <property type="match status" value="1"/>
</dbReference>
<protein>
    <submittedName>
        <fullName evidence="1">Ornithine cyclodeaminase family protein</fullName>
    </submittedName>
</protein>
<accession>A0ABW9YFM7</accession>
<proteinExistence type="predicted"/>
<gene>
    <name evidence="1" type="ORF">EIZ48_08030</name>
</gene>
<reference evidence="1 2" key="1">
    <citation type="journal article" date="2017" name="Int. J. Syst. Evol. Microbiol.">
        <title>Photobacterium alginatilyticum sp. nov., a marine bacterium isolated from bottom seawater.</title>
        <authorList>
            <person name="Wang X."/>
            <person name="Wang Y."/>
            <person name="Yang X."/>
            <person name="Sun H."/>
            <person name="Li B."/>
            <person name="Zhang X.H."/>
        </authorList>
    </citation>
    <scope>NUCLEOTIDE SEQUENCE [LARGE SCALE GENOMIC DNA]</scope>
    <source>
        <strain evidence="1 2">P03D4</strain>
    </source>
</reference>